<dbReference type="GeneID" id="8628572"/>
<protein>
    <recommendedName>
        <fullName evidence="4">Cytochrome c oxidase assembly factor 3</fullName>
    </recommendedName>
</protein>
<accession>Q54DI4</accession>
<sequence>MSHFNQKRLPGVTPLHRQRLKGNLLIFGGLTAFSIAVYSYSMWKMAGEDFKEYNDFGIKKDDVDLTKMKRKPRSNE</sequence>
<evidence type="ECO:0000313" key="3">
    <source>
        <dbReference type="Proteomes" id="UP000002195"/>
    </source>
</evidence>
<comment type="caution">
    <text evidence="2">The sequence shown here is derived from an EMBL/GenBank/DDBJ whole genome shotgun (WGS) entry which is preliminary data.</text>
</comment>
<proteinExistence type="predicted"/>
<dbReference type="EMBL" id="AAFI02000188">
    <property type="protein sequence ID" value="EAL61326.1"/>
    <property type="molecule type" value="Genomic_DNA"/>
</dbReference>
<keyword evidence="1" id="KW-0472">Membrane</keyword>
<dbReference type="eggNOG" id="ENOG502RIAX">
    <property type="taxonomic scope" value="Eukaryota"/>
</dbReference>
<evidence type="ECO:0000313" key="2">
    <source>
        <dbReference type="EMBL" id="EAL61326.1"/>
    </source>
</evidence>
<gene>
    <name evidence="2" type="ORF">DDB_G0292232</name>
</gene>
<organism evidence="2 3">
    <name type="scientific">Dictyostelium discoideum</name>
    <name type="common">Social amoeba</name>
    <dbReference type="NCBI Taxonomy" id="44689"/>
    <lineage>
        <taxon>Eukaryota</taxon>
        <taxon>Amoebozoa</taxon>
        <taxon>Evosea</taxon>
        <taxon>Eumycetozoa</taxon>
        <taxon>Dictyostelia</taxon>
        <taxon>Dictyosteliales</taxon>
        <taxon>Dictyosteliaceae</taxon>
        <taxon>Dictyostelium</taxon>
    </lineage>
</organism>
<dbReference type="RefSeq" id="XP_629743.1">
    <property type="nucleotide sequence ID" value="XM_629741.1"/>
</dbReference>
<evidence type="ECO:0008006" key="4">
    <source>
        <dbReference type="Google" id="ProtNLM"/>
    </source>
</evidence>
<reference evidence="2 3" key="1">
    <citation type="journal article" date="2005" name="Nature">
        <title>The genome of the social amoeba Dictyostelium discoideum.</title>
        <authorList>
            <consortium name="The Dictyostelium discoideum Sequencing Consortium"/>
            <person name="Eichinger L."/>
            <person name="Pachebat J.A."/>
            <person name="Glockner G."/>
            <person name="Rajandream M.A."/>
            <person name="Sucgang R."/>
            <person name="Berriman M."/>
            <person name="Song J."/>
            <person name="Olsen R."/>
            <person name="Szafranski K."/>
            <person name="Xu Q."/>
            <person name="Tunggal B."/>
            <person name="Kummerfeld S."/>
            <person name="Madera M."/>
            <person name="Konfortov B.A."/>
            <person name="Rivero F."/>
            <person name="Bankier A.T."/>
            <person name="Lehmann R."/>
            <person name="Hamlin N."/>
            <person name="Davies R."/>
            <person name="Gaudet P."/>
            <person name="Fey P."/>
            <person name="Pilcher K."/>
            <person name="Chen G."/>
            <person name="Saunders D."/>
            <person name="Sodergren E."/>
            <person name="Davis P."/>
            <person name="Kerhornou A."/>
            <person name="Nie X."/>
            <person name="Hall N."/>
            <person name="Anjard C."/>
            <person name="Hemphill L."/>
            <person name="Bason N."/>
            <person name="Farbrother P."/>
            <person name="Desany B."/>
            <person name="Just E."/>
            <person name="Morio T."/>
            <person name="Rost R."/>
            <person name="Churcher C."/>
            <person name="Cooper J."/>
            <person name="Haydock S."/>
            <person name="van Driessche N."/>
            <person name="Cronin A."/>
            <person name="Goodhead I."/>
            <person name="Muzny D."/>
            <person name="Mourier T."/>
            <person name="Pain A."/>
            <person name="Lu M."/>
            <person name="Harper D."/>
            <person name="Lindsay R."/>
            <person name="Hauser H."/>
            <person name="James K."/>
            <person name="Quiles M."/>
            <person name="Madan Babu M."/>
            <person name="Saito T."/>
            <person name="Buchrieser C."/>
            <person name="Wardroper A."/>
            <person name="Felder M."/>
            <person name="Thangavelu M."/>
            <person name="Johnson D."/>
            <person name="Knights A."/>
            <person name="Loulseged H."/>
            <person name="Mungall K."/>
            <person name="Oliver K."/>
            <person name="Price C."/>
            <person name="Quail M.A."/>
            <person name="Urushihara H."/>
            <person name="Hernandez J."/>
            <person name="Rabbinowitsch E."/>
            <person name="Steffen D."/>
            <person name="Sanders M."/>
            <person name="Ma J."/>
            <person name="Kohara Y."/>
            <person name="Sharp S."/>
            <person name="Simmonds M."/>
            <person name="Spiegler S."/>
            <person name="Tivey A."/>
            <person name="Sugano S."/>
            <person name="White B."/>
            <person name="Walker D."/>
            <person name="Woodward J."/>
            <person name="Winckler T."/>
            <person name="Tanaka Y."/>
            <person name="Shaulsky G."/>
            <person name="Schleicher M."/>
            <person name="Weinstock G."/>
            <person name="Rosenthal A."/>
            <person name="Cox E.C."/>
            <person name="Chisholm R.L."/>
            <person name="Gibbs R."/>
            <person name="Loomis W.F."/>
            <person name="Platzer M."/>
            <person name="Kay R.R."/>
            <person name="Williams J."/>
            <person name="Dear P.H."/>
            <person name="Noegel A.A."/>
            <person name="Barrell B."/>
            <person name="Kuspa A."/>
        </authorList>
    </citation>
    <scope>NUCLEOTIDE SEQUENCE [LARGE SCALE GENOMIC DNA]</scope>
    <source>
        <strain evidence="2 3">AX4</strain>
    </source>
</reference>
<name>Q54DI4_DICDI</name>
<evidence type="ECO:0000256" key="1">
    <source>
        <dbReference type="SAM" id="Phobius"/>
    </source>
</evidence>
<dbReference type="PaxDb" id="44689-DDB0184283"/>
<dbReference type="AlphaFoldDB" id="Q54DI4"/>
<dbReference type="dictyBase" id="DDB_G0292232"/>
<keyword evidence="3" id="KW-1185">Reference proteome</keyword>
<dbReference type="KEGG" id="ddi:DDB_G0292232"/>
<dbReference type="OMA" id="EVDITKM"/>
<feature type="transmembrane region" description="Helical" evidence="1">
    <location>
        <begin position="24"/>
        <end position="43"/>
    </location>
</feature>
<dbReference type="InParanoid" id="Q54DI4"/>
<keyword evidence="1" id="KW-1133">Transmembrane helix</keyword>
<keyword evidence="1" id="KW-0812">Transmembrane</keyword>
<dbReference type="VEuPathDB" id="AmoebaDB:DDB_G0292232"/>
<dbReference type="FunCoup" id="Q54DI4">
    <property type="interactions" value="744"/>
</dbReference>
<dbReference type="HOGENOM" id="CLU_2659726_0_0_1"/>
<dbReference type="Proteomes" id="UP000002195">
    <property type="component" value="Unassembled WGS sequence"/>
</dbReference>